<dbReference type="InterPro" id="IPR018060">
    <property type="entry name" value="HTH_AraC"/>
</dbReference>
<dbReference type="PANTHER" id="PTHR43130:SF3">
    <property type="entry name" value="HTH-TYPE TRANSCRIPTIONAL REGULATOR RV1931C"/>
    <property type="match status" value="1"/>
</dbReference>
<keyword evidence="1" id="KW-0805">Transcription regulation</keyword>
<dbReference type="SMART" id="SM00342">
    <property type="entry name" value="HTH_ARAC"/>
    <property type="match status" value="1"/>
</dbReference>
<comment type="caution">
    <text evidence="4">The sequence shown here is derived from an EMBL/GenBank/DDBJ whole genome shotgun (WGS) entry which is preliminary data.</text>
</comment>
<name>A0ABT4TXV3_9ACTN</name>
<sequence length="346" mass="36727">MRRSAVTAPHRVAVLALPGVYPFELGIPARVFGELGEEYEVVTCGAGPERGPGSVATREDFAVALEHGPEALETADTVVIPPFDLAPLVDTGRPPAAAVDALRRVRPDARLVSICTASFLLAALGLLDGRRAATHWHQADLMRRLFPRVEVDPGVLFVDEGRILTSAGAASGVDACLHLVRRDHGAGAANRAARACVVPPWRDGGQAQYIERPVPETGDAGTSATREWALARLDRPLTTAELARHARMSERTFARRFQQETGTSPGRWLTAQRVARARDLLEGTDLPVDRVAAEVGFATAASLRRHLHAAIGVSPLAYRRTFRSGPGADPRSGPGAGVPAAAIVGA</sequence>
<dbReference type="InterPro" id="IPR052158">
    <property type="entry name" value="INH-QAR"/>
</dbReference>
<dbReference type="EMBL" id="JAQFWQ010000004">
    <property type="protein sequence ID" value="MDA2809522.1"/>
    <property type="molecule type" value="Genomic_DNA"/>
</dbReference>
<dbReference type="RefSeq" id="WP_270683427.1">
    <property type="nucleotide sequence ID" value="NZ_JAQFWQ010000004.1"/>
</dbReference>
<dbReference type="Pfam" id="PF01965">
    <property type="entry name" value="DJ-1_PfpI"/>
    <property type="match status" value="1"/>
</dbReference>
<dbReference type="InterPro" id="IPR029062">
    <property type="entry name" value="Class_I_gatase-like"/>
</dbReference>
<dbReference type="PANTHER" id="PTHR43130">
    <property type="entry name" value="ARAC-FAMILY TRANSCRIPTIONAL REGULATOR"/>
    <property type="match status" value="1"/>
</dbReference>
<evidence type="ECO:0000259" key="3">
    <source>
        <dbReference type="PROSITE" id="PS01124"/>
    </source>
</evidence>
<dbReference type="SUPFAM" id="SSF52317">
    <property type="entry name" value="Class I glutamine amidotransferase-like"/>
    <property type="match status" value="1"/>
</dbReference>
<dbReference type="InterPro" id="IPR009057">
    <property type="entry name" value="Homeodomain-like_sf"/>
</dbReference>
<evidence type="ECO:0000256" key="1">
    <source>
        <dbReference type="ARBA" id="ARBA00023015"/>
    </source>
</evidence>
<evidence type="ECO:0000313" key="5">
    <source>
        <dbReference type="Proteomes" id="UP001527866"/>
    </source>
</evidence>
<evidence type="ECO:0000256" key="2">
    <source>
        <dbReference type="ARBA" id="ARBA00023163"/>
    </source>
</evidence>
<keyword evidence="5" id="KW-1185">Reference proteome</keyword>
<protein>
    <submittedName>
        <fullName evidence="4">Helix-turn-helix domain-containing protein</fullName>
    </submittedName>
</protein>
<dbReference type="SUPFAM" id="SSF46689">
    <property type="entry name" value="Homeodomain-like"/>
    <property type="match status" value="2"/>
</dbReference>
<dbReference type="InterPro" id="IPR002818">
    <property type="entry name" value="DJ-1/PfpI"/>
</dbReference>
<reference evidence="4 5" key="1">
    <citation type="submission" date="2023-01" db="EMBL/GenBank/DDBJ databases">
        <title>Draft genome sequence of Nocardiopsis sp. RSe5-2 isolated from halophytes.</title>
        <authorList>
            <person name="Duangmal K."/>
            <person name="Chantavorakit T."/>
        </authorList>
    </citation>
    <scope>NUCLEOTIDE SEQUENCE [LARGE SCALE GENOMIC DNA]</scope>
    <source>
        <strain evidence="4 5">RSe5-2</strain>
    </source>
</reference>
<dbReference type="Gene3D" id="1.10.10.60">
    <property type="entry name" value="Homeodomain-like"/>
    <property type="match status" value="1"/>
</dbReference>
<dbReference type="PROSITE" id="PS01124">
    <property type="entry name" value="HTH_ARAC_FAMILY_2"/>
    <property type="match status" value="1"/>
</dbReference>
<evidence type="ECO:0000313" key="4">
    <source>
        <dbReference type="EMBL" id="MDA2809522.1"/>
    </source>
</evidence>
<accession>A0ABT4TXV3</accession>
<proteinExistence type="predicted"/>
<gene>
    <name evidence="4" type="ORF">O4J56_02620</name>
</gene>
<dbReference type="Pfam" id="PF12833">
    <property type="entry name" value="HTH_18"/>
    <property type="match status" value="1"/>
</dbReference>
<dbReference type="Gene3D" id="3.40.50.880">
    <property type="match status" value="1"/>
</dbReference>
<keyword evidence="2" id="KW-0804">Transcription</keyword>
<organism evidence="4 5">
    <name type="scientific">Nocardiopsis endophytica</name>
    <dbReference type="NCBI Taxonomy" id="3018445"/>
    <lineage>
        <taxon>Bacteria</taxon>
        <taxon>Bacillati</taxon>
        <taxon>Actinomycetota</taxon>
        <taxon>Actinomycetes</taxon>
        <taxon>Streptosporangiales</taxon>
        <taxon>Nocardiopsidaceae</taxon>
        <taxon>Nocardiopsis</taxon>
    </lineage>
</organism>
<dbReference type="Proteomes" id="UP001527866">
    <property type="component" value="Unassembled WGS sequence"/>
</dbReference>
<feature type="domain" description="HTH araC/xylS-type" evidence="3">
    <location>
        <begin position="223"/>
        <end position="321"/>
    </location>
</feature>